<dbReference type="Pfam" id="PF13450">
    <property type="entry name" value="NAD_binding_8"/>
    <property type="match status" value="1"/>
</dbReference>
<evidence type="ECO:0000256" key="3">
    <source>
        <dbReference type="ARBA" id="ARBA00011048"/>
    </source>
</evidence>
<evidence type="ECO:0000313" key="12">
    <source>
        <dbReference type="Proteomes" id="UP001438953"/>
    </source>
</evidence>
<protein>
    <submittedName>
        <fullName evidence="11">NADH:flavin oxidoreductase</fullName>
    </submittedName>
</protein>
<evidence type="ECO:0000313" key="11">
    <source>
        <dbReference type="EMBL" id="MER5172865.1"/>
    </source>
</evidence>
<proteinExistence type="inferred from homology"/>
<comment type="similarity">
    <text evidence="3">In the N-terminal section; belongs to the NADH:flavin oxidoreductase/NADH oxidase family.</text>
</comment>
<dbReference type="InterPro" id="IPR051793">
    <property type="entry name" value="NADH:flavin_oxidoreductase"/>
</dbReference>
<organism evidence="11 12">
    <name type="scientific">Thioclava kandeliae</name>
    <dbReference type="NCBI Taxonomy" id="3070818"/>
    <lineage>
        <taxon>Bacteria</taxon>
        <taxon>Pseudomonadati</taxon>
        <taxon>Pseudomonadota</taxon>
        <taxon>Alphaproteobacteria</taxon>
        <taxon>Rhodobacterales</taxon>
        <taxon>Paracoccaceae</taxon>
        <taxon>Thioclava</taxon>
    </lineage>
</organism>
<evidence type="ECO:0000256" key="6">
    <source>
        <dbReference type="ARBA" id="ARBA00022723"/>
    </source>
</evidence>
<evidence type="ECO:0000256" key="8">
    <source>
        <dbReference type="ARBA" id="ARBA00023004"/>
    </source>
</evidence>
<sequence>MRDDPLLQPFTLKHLTLKNRIFISSHEPAYAENGMPTERYRAYHLERARAGIAMTMTAGSASVAADSPPAFNNILAYKDEIVGHMGKLAQECHDEGCAVMIQLTHLGRRTRWDRGDWLPTVAPGTVREPAHRAMPKLIEDWDITRIIADYADAAERMKHAGLDGIELEAYGHLMDQFWSPQWNELDGPYGAQSLESRMKFSMEVLQAIRDRVGPEFIVGVRGVVDEDLPQGINAGEGHEIAKRLTESGLIDFFNVIRGHIDTDAGLTDVIPIQGSRSAPHLDLAGEVKAQVRLPVLHAARIPDLSTARHAIASGKLDMVGMTRAHIADPYLVAKLVAGQEERIRPCVGANFCIDRIYQAGGALCMHNPSSGREIELPHRIDPAEAPLRVTVVGAGPAGLEAARVAALRGHKVTVLEAANEAGGQIRLTAQDPRRREMLAVTEWRMSECDTLGVSFKFNCFAEGEDVLAQEPEVVVVATGGLPRTDLGQPGADLAISAWDILSGDVTPASEVLIFDEAGDHAGLMAAERITAAGGKVELVSADRALAPEVMAMNLTPYIRALQGRDFRTTLTWRLKAATREGNRIKVTLGSDYGPEEEERLVDQLVVNSGTLPLDDLYFDLKGQSSNLGQVDYEALIAGRPQTLAPNADGRFKLFRIGDAVSARNTHAAVLDGMRLMRAM</sequence>
<dbReference type="InterPro" id="IPR036188">
    <property type="entry name" value="FAD/NAD-bd_sf"/>
</dbReference>
<reference evidence="11 12" key="2">
    <citation type="submission" date="2024-06" db="EMBL/GenBank/DDBJ databases">
        <title>Thioclava kandeliae sp. nov. from a rhizosphere soil sample of Kandelia candel in a mangrove.</title>
        <authorList>
            <person name="Mu T."/>
        </authorList>
    </citation>
    <scope>NUCLEOTIDE SEQUENCE [LARGE SCALE GENOMIC DNA]</scope>
    <source>
        <strain evidence="11 12">CPCC 100088</strain>
    </source>
</reference>
<gene>
    <name evidence="11" type="ORF">VSX56_13895</name>
</gene>
<keyword evidence="4" id="KW-0285">Flavoprotein</keyword>
<evidence type="ECO:0000256" key="9">
    <source>
        <dbReference type="ARBA" id="ARBA00023014"/>
    </source>
</evidence>
<dbReference type="RefSeq" id="WP_350937948.1">
    <property type="nucleotide sequence ID" value="NZ_JAYWLC010000012.1"/>
</dbReference>
<accession>A0ABV1SJE0</accession>
<keyword evidence="12" id="KW-1185">Reference proteome</keyword>
<evidence type="ECO:0000256" key="4">
    <source>
        <dbReference type="ARBA" id="ARBA00022630"/>
    </source>
</evidence>
<keyword evidence="6" id="KW-0479">Metal-binding</keyword>
<dbReference type="Gene3D" id="3.20.20.70">
    <property type="entry name" value="Aldolase class I"/>
    <property type="match status" value="1"/>
</dbReference>
<evidence type="ECO:0000259" key="10">
    <source>
        <dbReference type="Pfam" id="PF00724"/>
    </source>
</evidence>
<keyword evidence="9" id="KW-0411">Iron-sulfur</keyword>
<comment type="cofactor">
    <cofactor evidence="2">
        <name>[4Fe-4S] cluster</name>
        <dbReference type="ChEBI" id="CHEBI:49883"/>
    </cofactor>
</comment>
<reference evidence="11 12" key="1">
    <citation type="submission" date="2024-01" db="EMBL/GenBank/DDBJ databases">
        <authorList>
            <person name="Deng Y."/>
            <person name="Su J."/>
        </authorList>
    </citation>
    <scope>NUCLEOTIDE SEQUENCE [LARGE SCALE GENOMIC DNA]</scope>
    <source>
        <strain evidence="11 12">CPCC 100088</strain>
    </source>
</reference>
<dbReference type="Proteomes" id="UP001438953">
    <property type="component" value="Unassembled WGS sequence"/>
</dbReference>
<evidence type="ECO:0000256" key="7">
    <source>
        <dbReference type="ARBA" id="ARBA00023002"/>
    </source>
</evidence>
<dbReference type="PANTHER" id="PTHR42917">
    <property type="entry name" value="2,4-DIENOYL-COA REDUCTASE"/>
    <property type="match status" value="1"/>
</dbReference>
<dbReference type="Gene3D" id="3.40.50.720">
    <property type="entry name" value="NAD(P)-binding Rossmann-like Domain"/>
    <property type="match status" value="1"/>
</dbReference>
<dbReference type="CDD" id="cd04734">
    <property type="entry name" value="OYE_like_3_FMN"/>
    <property type="match status" value="1"/>
</dbReference>
<dbReference type="Gene3D" id="3.50.50.60">
    <property type="entry name" value="FAD/NAD(P)-binding domain"/>
    <property type="match status" value="1"/>
</dbReference>
<evidence type="ECO:0000256" key="2">
    <source>
        <dbReference type="ARBA" id="ARBA00001966"/>
    </source>
</evidence>
<feature type="domain" description="NADH:flavin oxidoreductase/NADH oxidase N-terminal" evidence="10">
    <location>
        <begin position="6"/>
        <end position="339"/>
    </location>
</feature>
<keyword evidence="5" id="KW-0288">FMN</keyword>
<dbReference type="PRINTS" id="PR00411">
    <property type="entry name" value="PNDRDTASEI"/>
</dbReference>
<keyword evidence="8" id="KW-0408">Iron</keyword>
<dbReference type="SUPFAM" id="SSF51395">
    <property type="entry name" value="FMN-linked oxidoreductases"/>
    <property type="match status" value="1"/>
</dbReference>
<dbReference type="EMBL" id="JAYWLC010000012">
    <property type="protein sequence ID" value="MER5172865.1"/>
    <property type="molecule type" value="Genomic_DNA"/>
</dbReference>
<evidence type="ECO:0000256" key="1">
    <source>
        <dbReference type="ARBA" id="ARBA00001917"/>
    </source>
</evidence>
<dbReference type="InterPro" id="IPR001155">
    <property type="entry name" value="OxRdtase_FMN_N"/>
</dbReference>
<comment type="caution">
    <text evidence="11">The sequence shown here is derived from an EMBL/GenBank/DDBJ whole genome shotgun (WGS) entry which is preliminary data.</text>
</comment>
<dbReference type="SUPFAM" id="SSF51905">
    <property type="entry name" value="FAD/NAD(P)-binding domain"/>
    <property type="match status" value="1"/>
</dbReference>
<evidence type="ECO:0000256" key="5">
    <source>
        <dbReference type="ARBA" id="ARBA00022643"/>
    </source>
</evidence>
<dbReference type="InterPro" id="IPR013785">
    <property type="entry name" value="Aldolase_TIM"/>
</dbReference>
<dbReference type="PANTHER" id="PTHR42917:SF2">
    <property type="entry name" value="2,4-DIENOYL-COA REDUCTASE [(2E)-ENOYL-COA-PRODUCING]"/>
    <property type="match status" value="1"/>
</dbReference>
<comment type="cofactor">
    <cofactor evidence="1">
        <name>FMN</name>
        <dbReference type="ChEBI" id="CHEBI:58210"/>
    </cofactor>
</comment>
<keyword evidence="7" id="KW-0560">Oxidoreductase</keyword>
<name>A0ABV1SJE0_9RHOB</name>
<dbReference type="Pfam" id="PF00724">
    <property type="entry name" value="Oxidored_FMN"/>
    <property type="match status" value="1"/>
</dbReference>